<feature type="transmembrane region" description="Helical" evidence="2">
    <location>
        <begin position="47"/>
        <end position="76"/>
    </location>
</feature>
<keyword evidence="4" id="KW-1185">Reference proteome</keyword>
<dbReference type="AlphaFoldDB" id="A0A8H7UDI1"/>
<feature type="region of interest" description="Disordered" evidence="1">
    <location>
        <begin position="97"/>
        <end position="183"/>
    </location>
</feature>
<reference evidence="3" key="1">
    <citation type="submission" date="2020-12" db="EMBL/GenBank/DDBJ databases">
        <title>Metabolic potential, ecology and presence of endohyphal bacteria is reflected in genomic diversity of Mucoromycotina.</title>
        <authorList>
            <person name="Muszewska A."/>
            <person name="Okrasinska A."/>
            <person name="Steczkiewicz K."/>
            <person name="Drgas O."/>
            <person name="Orlowska M."/>
            <person name="Perlinska-Lenart U."/>
            <person name="Aleksandrzak-Piekarczyk T."/>
            <person name="Szatraj K."/>
            <person name="Zielenkiewicz U."/>
            <person name="Pilsyk S."/>
            <person name="Malc E."/>
            <person name="Mieczkowski P."/>
            <person name="Kruszewska J.S."/>
            <person name="Biernat P."/>
            <person name="Pawlowska J."/>
        </authorList>
    </citation>
    <scope>NUCLEOTIDE SEQUENCE</scope>
    <source>
        <strain evidence="3">WA0000051536</strain>
    </source>
</reference>
<feature type="compositionally biased region" description="Basic and acidic residues" evidence="1">
    <location>
        <begin position="97"/>
        <end position="108"/>
    </location>
</feature>
<keyword evidence="2" id="KW-1133">Transmembrane helix</keyword>
<dbReference type="EMBL" id="JAEPRA010000008">
    <property type="protein sequence ID" value="KAG2181656.1"/>
    <property type="molecule type" value="Genomic_DNA"/>
</dbReference>
<dbReference type="OrthoDB" id="10378301at2759"/>
<accession>A0A8H7UDI1</accession>
<keyword evidence="2" id="KW-0812">Transmembrane</keyword>
<dbReference type="Proteomes" id="UP000612746">
    <property type="component" value="Unassembled WGS sequence"/>
</dbReference>
<evidence type="ECO:0000313" key="3">
    <source>
        <dbReference type="EMBL" id="KAG2181656.1"/>
    </source>
</evidence>
<keyword evidence="2" id="KW-0472">Membrane</keyword>
<protein>
    <submittedName>
        <fullName evidence="3">Uncharacterized protein</fullName>
    </submittedName>
</protein>
<comment type="caution">
    <text evidence="3">The sequence shown here is derived from an EMBL/GenBank/DDBJ whole genome shotgun (WGS) entry which is preliminary data.</text>
</comment>
<evidence type="ECO:0000313" key="4">
    <source>
        <dbReference type="Proteomes" id="UP000612746"/>
    </source>
</evidence>
<proteinExistence type="predicted"/>
<organism evidence="3 4">
    <name type="scientific">Umbelopsis vinacea</name>
    <dbReference type="NCBI Taxonomy" id="44442"/>
    <lineage>
        <taxon>Eukaryota</taxon>
        <taxon>Fungi</taxon>
        <taxon>Fungi incertae sedis</taxon>
        <taxon>Mucoromycota</taxon>
        <taxon>Mucoromycotina</taxon>
        <taxon>Umbelopsidomycetes</taxon>
        <taxon>Umbelopsidales</taxon>
        <taxon>Umbelopsidaceae</taxon>
        <taxon>Umbelopsis</taxon>
    </lineage>
</organism>
<feature type="compositionally biased region" description="Low complexity" evidence="1">
    <location>
        <begin position="169"/>
        <end position="183"/>
    </location>
</feature>
<sequence length="183" mass="20268">MSIVNACLIILRKGQYLAQCTTDGRISGFASRNGKSEQNVADDCEHYFITIAIVSIVLSLFFNIMNASVSVLAYIFKLAQYMFKSRRIQEEEWSHFNLEERRPSRRTEPSANPNRASGSGSLAARSFSRSRVSPAMKDTNVVLPGDNETIASSNAPENPVHPIAIPLNPQQQPSPSDIPIDQQ</sequence>
<evidence type="ECO:0000256" key="2">
    <source>
        <dbReference type="SAM" id="Phobius"/>
    </source>
</evidence>
<gene>
    <name evidence="3" type="ORF">INT44_008471</name>
</gene>
<name>A0A8H7UDI1_9FUNG</name>
<feature type="compositionally biased region" description="Low complexity" evidence="1">
    <location>
        <begin position="115"/>
        <end position="135"/>
    </location>
</feature>
<evidence type="ECO:0000256" key="1">
    <source>
        <dbReference type="SAM" id="MobiDB-lite"/>
    </source>
</evidence>